<dbReference type="EMBL" id="CP023344">
    <property type="protein sequence ID" value="ATC64662.1"/>
    <property type="molecule type" value="Genomic_DNA"/>
</dbReference>
<feature type="domain" description="DUF2059" evidence="2">
    <location>
        <begin position="171"/>
        <end position="229"/>
    </location>
</feature>
<feature type="signal peptide" evidence="1">
    <location>
        <begin position="1"/>
        <end position="20"/>
    </location>
</feature>
<accession>A0A290QL50</accession>
<protein>
    <recommendedName>
        <fullName evidence="2">DUF2059 domain-containing protein</fullName>
    </recommendedName>
</protein>
<keyword evidence="1" id="KW-0732">Signal</keyword>
<gene>
    <name evidence="3" type="ORF">CMV30_12225</name>
</gene>
<evidence type="ECO:0000313" key="4">
    <source>
        <dbReference type="Proteomes" id="UP000217265"/>
    </source>
</evidence>
<dbReference type="Proteomes" id="UP000217265">
    <property type="component" value="Chromosome"/>
</dbReference>
<feature type="chain" id="PRO_5013058536" description="DUF2059 domain-containing protein" evidence="1">
    <location>
        <begin position="21"/>
        <end position="271"/>
    </location>
</feature>
<evidence type="ECO:0000259" key="2">
    <source>
        <dbReference type="Pfam" id="PF09832"/>
    </source>
</evidence>
<dbReference type="Pfam" id="PF09832">
    <property type="entry name" value="DUF2059"/>
    <property type="match status" value="1"/>
</dbReference>
<evidence type="ECO:0000313" key="3">
    <source>
        <dbReference type="EMBL" id="ATC64662.1"/>
    </source>
</evidence>
<name>A0A290QL50_9BACT</name>
<organism evidence="3 4">
    <name type="scientific">Nibricoccus aquaticus</name>
    <dbReference type="NCBI Taxonomy" id="2576891"/>
    <lineage>
        <taxon>Bacteria</taxon>
        <taxon>Pseudomonadati</taxon>
        <taxon>Verrucomicrobiota</taxon>
        <taxon>Opitutia</taxon>
        <taxon>Opitutales</taxon>
        <taxon>Opitutaceae</taxon>
        <taxon>Nibricoccus</taxon>
    </lineage>
</organism>
<sequence>MKIKSLLLAALVATSTAAFAAESAPLTFNGVLTLSNAQHFGLVNSDATRTGWVKLGGEFDGYTVKSYDAASKTLTLDRSGKTYTVALADSKFDGSAKVAAGTKATLADAQTVIDQMQFEKMLEKSLEGQQKAMAKMMEQAAGKSGGKVSSEDLMEFQKKVMGTMLEAMNPEQMKNEMAQIYSDTFTKEELASVAAFNSTAAGQAMIEKQPDIQQKLQELMMPRIMAAMPKVQQLGKEFGQQQKAKAEAAAAKVNGTSATVPESMATTPAKP</sequence>
<dbReference type="KEGG" id="vbh:CMV30_12225"/>
<dbReference type="OrthoDB" id="490569at2"/>
<evidence type="ECO:0000256" key="1">
    <source>
        <dbReference type="SAM" id="SignalP"/>
    </source>
</evidence>
<keyword evidence="4" id="KW-1185">Reference proteome</keyword>
<proteinExistence type="predicted"/>
<reference evidence="3 4" key="1">
    <citation type="submission" date="2017-09" db="EMBL/GenBank/DDBJ databases">
        <title>Complete genome sequence of Verrucomicrobial strain HZ-65, isolated from freshwater.</title>
        <authorList>
            <person name="Choi A."/>
        </authorList>
    </citation>
    <scope>NUCLEOTIDE SEQUENCE [LARGE SCALE GENOMIC DNA]</scope>
    <source>
        <strain evidence="3 4">HZ-65</strain>
    </source>
</reference>
<dbReference type="AlphaFoldDB" id="A0A290QL50"/>
<dbReference type="RefSeq" id="WP_096056293.1">
    <property type="nucleotide sequence ID" value="NZ_CP023344.1"/>
</dbReference>
<dbReference type="InterPro" id="IPR018637">
    <property type="entry name" value="DUF2059"/>
</dbReference>